<dbReference type="AlphaFoldDB" id="B8GGB0"/>
<sequence length="329" mass="37059">MARMQNPYDTIIEAFVTTRETADLVICELWLAGTLLALYLPYLNESFVRVIFSLPMVLFIPGYILIASLFPGARDLDGIIRIILSFGISIAIIPLLGLGLSYTPWGIHLTPMMICISLLTICLCLIAHYRRAKLPQEERLTLPLGALRQKLSADLFIEGENSRIDRVISIILVIAVVAAVVTVIFAVALPKEGEKFTGFFILGDDQKIADYPKDLTVGENTSLFIGITNHEYRPITYTVETYLVNMTLNESTNRSTLVAMDRLDRFNVSVSHNETRILPYNISPEKDGYNQVEFLLFNESLPDDTVEGLDRITQSIHNLHLWVTIWPPQ</sequence>
<evidence type="ECO:0000256" key="1">
    <source>
        <dbReference type="SAM" id="Phobius"/>
    </source>
</evidence>
<accession>B8GGB0</accession>
<dbReference type="RefSeq" id="WP_012617503.1">
    <property type="nucleotide sequence ID" value="NC_011832.1"/>
</dbReference>
<dbReference type="InterPro" id="IPR014495">
    <property type="entry name" value="UCP018671"/>
</dbReference>
<dbReference type="HOGENOM" id="CLU_047794_1_0_2"/>
<evidence type="ECO:0000313" key="3">
    <source>
        <dbReference type="EMBL" id="ACL16184.1"/>
    </source>
</evidence>
<keyword evidence="1" id="KW-1133">Transmembrane helix</keyword>
<keyword evidence="4" id="KW-1185">Reference proteome</keyword>
<evidence type="ECO:0000313" key="4">
    <source>
        <dbReference type="Proteomes" id="UP000002457"/>
    </source>
</evidence>
<dbReference type="OrthoDB" id="82282at2157"/>
<dbReference type="PIRSF" id="PIRSF018671">
    <property type="entry name" value="UCP018671"/>
    <property type="match status" value="1"/>
</dbReference>
<proteinExistence type="predicted"/>
<feature type="transmembrane region" description="Helical" evidence="1">
    <location>
        <begin position="21"/>
        <end position="40"/>
    </location>
</feature>
<feature type="transmembrane region" description="Helical" evidence="1">
    <location>
        <begin position="167"/>
        <end position="189"/>
    </location>
</feature>
<dbReference type="InterPro" id="IPR011674">
    <property type="entry name" value="DUF1616"/>
</dbReference>
<feature type="transmembrane region" description="Helical" evidence="1">
    <location>
        <begin position="46"/>
        <end position="70"/>
    </location>
</feature>
<feature type="domain" description="DUF1616" evidence="2">
    <location>
        <begin position="29"/>
        <end position="324"/>
    </location>
</feature>
<name>B8GGB0_METPE</name>
<dbReference type="GeneID" id="7272312"/>
<feature type="transmembrane region" description="Helical" evidence="1">
    <location>
        <begin position="109"/>
        <end position="129"/>
    </location>
</feature>
<reference evidence="3 4" key="1">
    <citation type="journal article" date="2015" name="Genome Announc.">
        <title>Complete Genome Sequence of Methanosphaerula palustris E1-9CT, a Hydrogenotrophic Methanogen Isolated from a Minerotrophic Fen Peatland.</title>
        <authorList>
            <person name="Cadillo-Quiroz H."/>
            <person name="Browne P."/>
            <person name="Kyrpides N."/>
            <person name="Woyke T."/>
            <person name="Goodwin L."/>
            <person name="Detter C."/>
            <person name="Yavitt J.B."/>
            <person name="Zinder S.H."/>
        </authorList>
    </citation>
    <scope>NUCLEOTIDE SEQUENCE [LARGE SCALE GENOMIC DNA]</scope>
    <source>
        <strain evidence="4">ATCC BAA-1556 / DSM 19958 / E1-9c</strain>
    </source>
</reference>
<dbReference type="EMBL" id="CP001338">
    <property type="protein sequence ID" value="ACL16184.1"/>
    <property type="molecule type" value="Genomic_DNA"/>
</dbReference>
<evidence type="ECO:0000259" key="2">
    <source>
        <dbReference type="Pfam" id="PF07760"/>
    </source>
</evidence>
<dbReference type="STRING" id="521011.Mpal_0822"/>
<dbReference type="Proteomes" id="UP000002457">
    <property type="component" value="Chromosome"/>
</dbReference>
<keyword evidence="1" id="KW-0472">Membrane</keyword>
<gene>
    <name evidence="3" type="ordered locus">Mpal_0822</name>
</gene>
<keyword evidence="1" id="KW-0812">Transmembrane</keyword>
<dbReference type="Pfam" id="PF07760">
    <property type="entry name" value="DUF1616"/>
    <property type="match status" value="1"/>
</dbReference>
<dbReference type="KEGG" id="mpl:Mpal_0822"/>
<feature type="transmembrane region" description="Helical" evidence="1">
    <location>
        <begin position="82"/>
        <end position="103"/>
    </location>
</feature>
<protein>
    <recommendedName>
        <fullName evidence="2">DUF1616 domain-containing protein</fullName>
    </recommendedName>
</protein>
<organism evidence="3 4">
    <name type="scientific">Methanosphaerula palustris (strain ATCC BAA-1556 / DSM 19958 / E1-9c)</name>
    <dbReference type="NCBI Taxonomy" id="521011"/>
    <lineage>
        <taxon>Archaea</taxon>
        <taxon>Methanobacteriati</taxon>
        <taxon>Methanobacteriota</taxon>
        <taxon>Stenosarchaea group</taxon>
        <taxon>Methanomicrobia</taxon>
        <taxon>Methanomicrobiales</taxon>
        <taxon>Methanoregulaceae</taxon>
        <taxon>Methanosphaerula</taxon>
    </lineage>
</organism>
<dbReference type="eggNOG" id="arCOG02884">
    <property type="taxonomic scope" value="Archaea"/>
</dbReference>